<name>A0A846TUJ9_9MICC</name>
<organism evidence="1 2">
    <name type="scientific">Kocuria subflava</name>
    <dbReference type="NCBI Taxonomy" id="1736139"/>
    <lineage>
        <taxon>Bacteria</taxon>
        <taxon>Bacillati</taxon>
        <taxon>Actinomycetota</taxon>
        <taxon>Actinomycetes</taxon>
        <taxon>Micrococcales</taxon>
        <taxon>Micrococcaceae</taxon>
        <taxon>Kocuria</taxon>
    </lineage>
</organism>
<dbReference type="RefSeq" id="WP_119933759.1">
    <property type="nucleotide sequence ID" value="NZ_JAAVUN010000042.1"/>
</dbReference>
<reference evidence="1 2" key="1">
    <citation type="submission" date="2020-02" db="EMBL/GenBank/DDBJ databases">
        <authorList>
            <person name="Sun Q."/>
        </authorList>
    </citation>
    <scope>NUCLEOTIDE SEQUENCE [LARGE SCALE GENOMIC DNA]</scope>
    <source>
        <strain evidence="1 2">YIM 13062</strain>
    </source>
</reference>
<gene>
    <name evidence="1" type="ORF">GTW58_12445</name>
</gene>
<dbReference type="Proteomes" id="UP000521379">
    <property type="component" value="Unassembled WGS sequence"/>
</dbReference>
<protein>
    <recommendedName>
        <fullName evidence="3">SIR2-like domain-containing protein</fullName>
    </recommendedName>
</protein>
<sequence>MTGEPLRTVPAVLARFDTAMSQFAAAFEDGQYVLWLGSGISRERVPNVYSLLENVIESLRVSIDPTDASCAYRSAFDQVLALANLTADEKAKVDDTVPFADWPLRERITAVLAGNYSKVLDVRVEGKPKDYLVWDVLDVPETYGSPGIEPDVEHYCIALLMLEGLVDSAVTANWDGLVERALSDLMPAFGAVARVIVKPEDFHLPKRPVELVKFHGCAVRARGDVNYRPMLIARMSQISVWATQQQNRPMRKRLESLYTERPTLMLGLSAQDANLHHVFGTAVEDLDRPWSPEAAPAVVLSEESLLPHHAHVLEITYGADYDGHAAEISESAVVGSFGKPTLLALVISSLTRKLEFLLERTLHSTWSQHDVQLLADGLLSLRDYAASHADPRNAQELEPSEISQFQRRFVSLLIDVIHLVLTVFRTGHVPSAGGRRYEPLSDRPVTQAIHSPDFPTEEFGWLSIALALVGRGHASGHWSIASGDSSAPANGVLRLATDQRDTPVFFVKDTAILTALELDGAFDDSRGSALVIIANEEPATMTRSPRSRYGRDGKTRSGRFSVASNTAETASADELFEAFKLAGGF</sequence>
<accession>A0A846TUJ9</accession>
<dbReference type="AlphaFoldDB" id="A0A846TUJ9"/>
<evidence type="ECO:0000313" key="1">
    <source>
        <dbReference type="EMBL" id="NKE10720.1"/>
    </source>
</evidence>
<dbReference type="EMBL" id="JAAVUN010000042">
    <property type="protein sequence ID" value="NKE10720.1"/>
    <property type="molecule type" value="Genomic_DNA"/>
</dbReference>
<evidence type="ECO:0000313" key="2">
    <source>
        <dbReference type="Proteomes" id="UP000521379"/>
    </source>
</evidence>
<comment type="caution">
    <text evidence="1">The sequence shown here is derived from an EMBL/GenBank/DDBJ whole genome shotgun (WGS) entry which is preliminary data.</text>
</comment>
<evidence type="ECO:0008006" key="3">
    <source>
        <dbReference type="Google" id="ProtNLM"/>
    </source>
</evidence>
<keyword evidence="2" id="KW-1185">Reference proteome</keyword>
<proteinExistence type="predicted"/>
<dbReference type="Pfam" id="PF13289">
    <property type="entry name" value="SIR2_2"/>
    <property type="match status" value="1"/>
</dbReference>